<dbReference type="GO" id="GO:0005507">
    <property type="term" value="F:copper ion binding"/>
    <property type="evidence" value="ECO:0007669"/>
    <property type="project" value="InterPro"/>
</dbReference>
<feature type="domain" description="Copper type II ascorbate-dependent monooxygenase N-terminal" evidence="17">
    <location>
        <begin position="179"/>
        <end position="303"/>
    </location>
</feature>
<keyword evidence="20" id="KW-1185">Reference proteome</keyword>
<keyword evidence="9" id="KW-0456">Lyase</keyword>
<dbReference type="InterPro" id="IPR014784">
    <property type="entry name" value="Cu2_ascorb_mOase-like_C"/>
</dbReference>
<feature type="binding site" evidence="12">
    <location>
        <position position="517"/>
    </location>
    <ligand>
        <name>a protein</name>
        <dbReference type="ChEBI" id="CHEBI:16541"/>
    </ligand>
    <ligandPart>
        <name>C-terminal Xaa-(2S)-2-hydroxyglycine residue</name>
        <dbReference type="ChEBI" id="CHEBI:142768"/>
    </ligandPart>
</feature>
<keyword evidence="8" id="KW-0325">Glycoprotein</keyword>
<evidence type="ECO:0000256" key="4">
    <source>
        <dbReference type="ARBA" id="ARBA00022723"/>
    </source>
</evidence>
<dbReference type="Gene3D" id="2.60.120.310">
    <property type="entry name" value="Copper type II, ascorbate-dependent monooxygenase, N-terminal domain"/>
    <property type="match status" value="1"/>
</dbReference>
<keyword evidence="16" id="KW-1133">Transmembrane helix</keyword>
<evidence type="ECO:0000256" key="11">
    <source>
        <dbReference type="ARBA" id="ARBA00048431"/>
    </source>
</evidence>
<dbReference type="Gene3D" id="2.60.120.230">
    <property type="match status" value="1"/>
</dbReference>
<evidence type="ECO:0000256" key="15">
    <source>
        <dbReference type="PROSITE-ProRule" id="PRU00504"/>
    </source>
</evidence>
<feature type="binding site" evidence="12">
    <location>
        <position position="625"/>
    </location>
    <ligand>
        <name>a protein</name>
        <dbReference type="ChEBI" id="CHEBI:16541"/>
    </ligand>
    <ligandPart>
        <name>C-terminal Xaa-(2S)-2-hydroxyglycine residue</name>
        <dbReference type="ChEBI" id="CHEBI:142768"/>
    </ligandPart>
</feature>
<evidence type="ECO:0000259" key="17">
    <source>
        <dbReference type="Pfam" id="PF01082"/>
    </source>
</evidence>
<dbReference type="GO" id="GO:0016020">
    <property type="term" value="C:membrane"/>
    <property type="evidence" value="ECO:0007669"/>
    <property type="project" value="InterPro"/>
</dbReference>
<dbReference type="InterPro" id="IPR001258">
    <property type="entry name" value="NHL_repeat"/>
</dbReference>
<keyword evidence="6" id="KW-0677">Repeat</keyword>
<sequence>MQAWDGIVSRTNRRGIFSRDNYVKWCGVLAGVVVVAWVISMFFRPALPSPNRSLSEAKWKDLVVEDGFFTGETESNTDAGLTVEEPVGDETLFTLTDGGNGSSPYGANATAADAVENGTKYFTVVGGETLGDGAEVEVGNVTEAAEATVAANVTNATVAPVAEQNVEKTWTQRMIVPASVATKEDQYFCTSIPLPHENQTIGGFVPRADVDFVHHMVLQTCKEEPRPKNGIHVTTSDGEMREVWDCREEPVCPSEEGWSEQGQILYAWAMGATDFDAGEDSGFVVGSRAGLGTPYIVLQTHFLKDASLAADARDHAGEVEIRFREGYPRNVLSVDLLQNSRFALRPNRTDETVEAKCCRPGPRSAELFAYRVHAHEYATNISLTVAGRPAATGDPQLPHFFKMAEPGTKLRFGADWTATCEYNTTTTDLPVFAGQGHNNEMCNMYVMISSHVPYPGVCWGELGISAEQHPSCAIPENATAAGYLHTMGSLDTPDLGQVAGVHVGYGGDASKVLIFHRAGRVMEAFDHADKIEEDVFVVWNAADGKVERSFGAGMFSLPHGLTVDRDGDLWCTDVDAQQAYRLSEDGDLQLVVGIENERSHDLGGLCRPTEVAVSNYGHFFVADGYCNSRVVRFDEFGDPVAELELPGAVVAHSIILDDCLNTLLVADRENGRIRVVDAYDGTEQPNVDLSSFGKVYSLTQDEYGNVYALLWDRDVTGRTTLVQLRESGRTRRANSFTLYDSVSLELPGIFYPHDFAVSYNFGRNALDVYVGETGPGATGRVTWFQLDLGASA</sequence>
<comment type="catalytic activity">
    <reaction evidence="1">
        <text>a [peptide]-C-terminal (2S)-2-hydroxyglycine = a [peptide]-C-terminal amide + glyoxylate</text>
        <dbReference type="Rhea" id="RHEA:20924"/>
        <dbReference type="Rhea" id="RHEA-COMP:13485"/>
        <dbReference type="Rhea" id="RHEA-COMP:15321"/>
        <dbReference type="ChEBI" id="CHEBI:36655"/>
        <dbReference type="ChEBI" id="CHEBI:137001"/>
        <dbReference type="ChEBI" id="CHEBI:142768"/>
        <dbReference type="EC" id="4.3.2.5"/>
    </reaction>
</comment>
<comment type="catalytic activity">
    <reaction evidence="11">
        <text>a [peptide]-C-terminal glycine + 2 L-ascorbate + O2 = a [peptide]-C-terminal (2S)-2-hydroxyglycine + 2 monodehydro-L-ascorbate radical + H2O</text>
        <dbReference type="Rhea" id="RHEA:21452"/>
        <dbReference type="Rhea" id="RHEA-COMP:13486"/>
        <dbReference type="Rhea" id="RHEA-COMP:15321"/>
        <dbReference type="ChEBI" id="CHEBI:15377"/>
        <dbReference type="ChEBI" id="CHEBI:15379"/>
        <dbReference type="ChEBI" id="CHEBI:38290"/>
        <dbReference type="ChEBI" id="CHEBI:59513"/>
        <dbReference type="ChEBI" id="CHEBI:137000"/>
        <dbReference type="ChEBI" id="CHEBI:142768"/>
        <dbReference type="EC" id="1.14.17.3"/>
    </reaction>
</comment>
<evidence type="ECO:0000256" key="14">
    <source>
        <dbReference type="PIRSR" id="PIRSR600720-3"/>
    </source>
</evidence>
<evidence type="ECO:0000256" key="5">
    <source>
        <dbReference type="ARBA" id="ARBA00022729"/>
    </source>
</evidence>
<feature type="transmembrane region" description="Helical" evidence="16">
    <location>
        <begin position="22"/>
        <end position="43"/>
    </location>
</feature>
<name>A0AAX4PED4_9CHLO</name>
<feature type="disulfide bond" evidence="14">
    <location>
        <begin position="606"/>
        <end position="626"/>
    </location>
</feature>
<dbReference type="InterPro" id="IPR008977">
    <property type="entry name" value="PHM/PNGase_F_dom_sf"/>
</dbReference>
<evidence type="ECO:0000256" key="7">
    <source>
        <dbReference type="ARBA" id="ARBA00023157"/>
    </source>
</evidence>
<evidence type="ECO:0000256" key="13">
    <source>
        <dbReference type="PIRSR" id="PIRSR600720-2"/>
    </source>
</evidence>
<dbReference type="PRINTS" id="PR00790">
    <property type="entry name" value="PAMONOXGNASE"/>
</dbReference>
<protein>
    <submittedName>
        <fullName evidence="19">Peptidyl-glycine alpha-amidating monooxygenase</fullName>
    </submittedName>
</protein>
<feature type="binding site" evidence="13">
    <location>
        <position position="559"/>
    </location>
    <ligand>
        <name>Zn(2+)</name>
        <dbReference type="ChEBI" id="CHEBI:29105"/>
        <note>catalytic</note>
    </ligand>
</feature>
<keyword evidence="19" id="KW-0503">Monooxygenase</keyword>
<evidence type="ECO:0000256" key="12">
    <source>
        <dbReference type="PIRSR" id="PIRSR600720-1"/>
    </source>
</evidence>
<evidence type="ECO:0000259" key="18">
    <source>
        <dbReference type="Pfam" id="PF03712"/>
    </source>
</evidence>
<evidence type="ECO:0000256" key="6">
    <source>
        <dbReference type="ARBA" id="ARBA00022737"/>
    </source>
</evidence>
<dbReference type="Pfam" id="PF01436">
    <property type="entry name" value="NHL"/>
    <property type="match status" value="1"/>
</dbReference>
<reference evidence="19 20" key="1">
    <citation type="submission" date="2024-03" db="EMBL/GenBank/DDBJ databases">
        <title>Complete genome sequence of the green alga Chloropicon roscoffensis RCC1871.</title>
        <authorList>
            <person name="Lemieux C."/>
            <person name="Pombert J.-F."/>
            <person name="Otis C."/>
            <person name="Turmel M."/>
        </authorList>
    </citation>
    <scope>NUCLEOTIDE SEQUENCE [LARGE SCALE GENOMIC DNA]</scope>
    <source>
        <strain evidence="19 20">RCC1871</strain>
    </source>
</reference>
<dbReference type="InterPro" id="IPR024548">
    <property type="entry name" value="Cu2_monoox_C"/>
</dbReference>
<dbReference type="Proteomes" id="UP001472866">
    <property type="component" value="Chromosome 10"/>
</dbReference>
<comment type="cofactor">
    <cofactor evidence="13">
        <name>Zn(2+)</name>
        <dbReference type="ChEBI" id="CHEBI:29105"/>
    </cofactor>
    <text evidence="13">Binds one Zn(2+) ion per subunit.</text>
</comment>
<dbReference type="InterPro" id="IPR000323">
    <property type="entry name" value="Cu2_ascorb_mOase_N"/>
</dbReference>
<dbReference type="InterPro" id="IPR011042">
    <property type="entry name" value="6-blade_b-propeller_TolB-like"/>
</dbReference>
<comment type="similarity">
    <text evidence="2">In the C-terminal section; belongs to the peptidyl-alpha-hydroxyglycine alpha-amidating lyase family.</text>
</comment>
<keyword evidence="16" id="KW-0472">Membrane</keyword>
<evidence type="ECO:0000256" key="10">
    <source>
        <dbReference type="ARBA" id="ARBA00023268"/>
    </source>
</evidence>
<dbReference type="InterPro" id="IPR036939">
    <property type="entry name" value="Cu2_ascorb_mOase_N_sf"/>
</dbReference>
<dbReference type="SUPFAM" id="SSF49742">
    <property type="entry name" value="PHM/PNGase F"/>
    <property type="match status" value="2"/>
</dbReference>
<feature type="binding site" evidence="13">
    <location>
        <position position="561"/>
    </location>
    <ligand>
        <name>Ca(2+)</name>
        <dbReference type="ChEBI" id="CHEBI:29108"/>
        <note>structural</note>
    </ligand>
</feature>
<evidence type="ECO:0000256" key="3">
    <source>
        <dbReference type="ARBA" id="ARBA00010263"/>
    </source>
</evidence>
<dbReference type="SUPFAM" id="SSF63829">
    <property type="entry name" value="Calcium-dependent phosphotriesterase"/>
    <property type="match status" value="1"/>
</dbReference>
<feature type="binding site" evidence="13">
    <location>
        <position position="652"/>
    </location>
    <ligand>
        <name>Zn(2+)</name>
        <dbReference type="ChEBI" id="CHEBI:29105"/>
        <note>catalytic</note>
    </ligand>
</feature>
<evidence type="ECO:0000313" key="20">
    <source>
        <dbReference type="Proteomes" id="UP001472866"/>
    </source>
</evidence>
<dbReference type="EMBL" id="CP151510">
    <property type="protein sequence ID" value="WZN64553.1"/>
    <property type="molecule type" value="Genomic_DNA"/>
</dbReference>
<dbReference type="PROSITE" id="PS51125">
    <property type="entry name" value="NHL"/>
    <property type="match status" value="1"/>
</dbReference>
<dbReference type="InterPro" id="IPR000720">
    <property type="entry name" value="PHM/PAL"/>
</dbReference>
<keyword evidence="4 13" id="KW-0479">Metal-binding</keyword>
<evidence type="ECO:0000313" key="19">
    <source>
        <dbReference type="EMBL" id="WZN64553.1"/>
    </source>
</evidence>
<dbReference type="GO" id="GO:0004504">
    <property type="term" value="F:peptidylglycine monooxygenase activity"/>
    <property type="evidence" value="ECO:0007669"/>
    <property type="project" value="UniProtKB-EC"/>
</dbReference>
<evidence type="ECO:0000256" key="9">
    <source>
        <dbReference type="ARBA" id="ARBA00023239"/>
    </source>
</evidence>
<dbReference type="Gene3D" id="2.120.10.30">
    <property type="entry name" value="TolB, C-terminal domain"/>
    <property type="match status" value="1"/>
</dbReference>
<feature type="domain" description="Copper type II ascorbate-dependent monooxygenase C-terminal" evidence="18">
    <location>
        <begin position="339"/>
        <end position="448"/>
    </location>
</feature>
<accession>A0AAX4PED4</accession>
<evidence type="ECO:0000256" key="2">
    <source>
        <dbReference type="ARBA" id="ARBA00006026"/>
    </source>
</evidence>
<feature type="binding site" evidence="12">
    <location>
        <position position="668"/>
    </location>
    <ligand>
        <name>a protein</name>
        <dbReference type="ChEBI" id="CHEBI:16541"/>
    </ligand>
    <ligandPart>
        <name>C-terminal Xaa-(2S)-2-hydroxyglycine residue</name>
        <dbReference type="ChEBI" id="CHEBI:142768"/>
    </ligandPart>
</feature>
<comment type="similarity">
    <text evidence="3">In the N-terminal section; belongs to the copper type II ascorbate-dependent monooxygenase family.</text>
</comment>
<keyword evidence="16" id="KW-0812">Transmembrane</keyword>
<gene>
    <name evidence="19" type="ORF">HKI87_10g61100</name>
</gene>
<proteinExistence type="inferred from homology"/>
<dbReference type="GO" id="GO:0006518">
    <property type="term" value="P:peptide metabolic process"/>
    <property type="evidence" value="ECO:0007669"/>
    <property type="project" value="InterPro"/>
</dbReference>
<keyword evidence="7 14" id="KW-1015">Disulfide bond</keyword>
<dbReference type="Pfam" id="PF03712">
    <property type="entry name" value="Cu2_monoox_C"/>
    <property type="match status" value="1"/>
</dbReference>
<feature type="repeat" description="NHL" evidence="15">
    <location>
        <begin position="597"/>
        <end position="636"/>
    </location>
</feature>
<dbReference type="AlphaFoldDB" id="A0AAX4PED4"/>
<dbReference type="Pfam" id="PF01082">
    <property type="entry name" value="Cu2_monooxygen"/>
    <property type="match status" value="1"/>
</dbReference>
<keyword evidence="19" id="KW-0560">Oxidoreductase</keyword>
<keyword evidence="13" id="KW-0862">Zinc</keyword>
<dbReference type="PANTHER" id="PTHR10680:SF14">
    <property type="entry name" value="PEPTIDYL-GLYCINE ALPHA-AMIDATING MONOOXYGENASE"/>
    <property type="match status" value="1"/>
</dbReference>
<dbReference type="GO" id="GO:0004598">
    <property type="term" value="F:peptidylamidoglycolate lyase activity"/>
    <property type="evidence" value="ECO:0007669"/>
    <property type="project" value="UniProtKB-EC"/>
</dbReference>
<dbReference type="PANTHER" id="PTHR10680">
    <property type="entry name" value="PEPTIDYL-GLYCINE ALPHA-AMIDATING MONOOXYGENASE"/>
    <property type="match status" value="1"/>
</dbReference>
<evidence type="ECO:0000256" key="1">
    <source>
        <dbReference type="ARBA" id="ARBA00000686"/>
    </source>
</evidence>
<evidence type="ECO:0000256" key="16">
    <source>
        <dbReference type="SAM" id="Phobius"/>
    </source>
</evidence>
<keyword evidence="10" id="KW-0511">Multifunctional enzyme</keyword>
<keyword evidence="13" id="KW-0106">Calcium</keyword>
<organism evidence="19 20">
    <name type="scientific">Chloropicon roscoffensis</name>
    <dbReference type="NCBI Taxonomy" id="1461544"/>
    <lineage>
        <taxon>Eukaryota</taxon>
        <taxon>Viridiplantae</taxon>
        <taxon>Chlorophyta</taxon>
        <taxon>Chloropicophyceae</taxon>
        <taxon>Chloropicales</taxon>
        <taxon>Chloropicaceae</taxon>
        <taxon>Chloropicon</taxon>
    </lineage>
</organism>
<evidence type="ECO:0000256" key="8">
    <source>
        <dbReference type="ARBA" id="ARBA00023180"/>
    </source>
</evidence>
<keyword evidence="5" id="KW-0732">Signal</keyword>